<dbReference type="KEGG" id="saca:FFV09_17915"/>
<protein>
    <submittedName>
        <fullName evidence="1">Uncharacterized protein</fullName>
    </submittedName>
</protein>
<accession>A0A4Y6UXU5</accession>
<dbReference type="RefSeq" id="WP_141449095.1">
    <property type="nucleotide sequence ID" value="NZ_CP041217.1"/>
</dbReference>
<gene>
    <name evidence="1" type="ORF">FFV09_17915</name>
</gene>
<reference evidence="1 2" key="1">
    <citation type="submission" date="2019-06" db="EMBL/GenBank/DDBJ databases">
        <title>Saccharibacillus brassicae sp. nov., an endophytic bacterium isolated from Chinese cabbage seeds (Brassica pekinensis).</title>
        <authorList>
            <person name="Jiang L."/>
            <person name="Lee J."/>
            <person name="Kim S.W."/>
        </authorList>
    </citation>
    <scope>NUCLEOTIDE SEQUENCE [LARGE SCALE GENOMIC DNA]</scope>
    <source>
        <strain evidence="2">KCTC 43072 / ATSA2</strain>
    </source>
</reference>
<dbReference type="AlphaFoldDB" id="A0A4Y6UXU5"/>
<evidence type="ECO:0000313" key="2">
    <source>
        <dbReference type="Proteomes" id="UP000316968"/>
    </source>
</evidence>
<dbReference type="Proteomes" id="UP000316968">
    <property type="component" value="Chromosome"/>
</dbReference>
<name>A0A4Y6UXU5_SACBS</name>
<proteinExistence type="predicted"/>
<keyword evidence="2" id="KW-1185">Reference proteome</keyword>
<dbReference type="EMBL" id="CP041217">
    <property type="protein sequence ID" value="QDH22553.1"/>
    <property type="molecule type" value="Genomic_DNA"/>
</dbReference>
<evidence type="ECO:0000313" key="1">
    <source>
        <dbReference type="EMBL" id="QDH22553.1"/>
    </source>
</evidence>
<organism evidence="1 2">
    <name type="scientific">Saccharibacillus brassicae</name>
    <dbReference type="NCBI Taxonomy" id="2583377"/>
    <lineage>
        <taxon>Bacteria</taxon>
        <taxon>Bacillati</taxon>
        <taxon>Bacillota</taxon>
        <taxon>Bacilli</taxon>
        <taxon>Bacillales</taxon>
        <taxon>Paenibacillaceae</taxon>
        <taxon>Saccharibacillus</taxon>
    </lineage>
</organism>
<sequence length="78" mass="9081">MNLFWKNSLRRKSPIDSFSEIRQAGGILDRSVLPAVSPHQLYAELENALNLLKLFPKAKVYRTCKEIETYMERLRTAL</sequence>